<evidence type="ECO:0000313" key="1">
    <source>
        <dbReference type="EMBL" id="VDN15768.1"/>
    </source>
</evidence>
<gene>
    <name evidence="1" type="ORF">DILT_LOCUS11599</name>
</gene>
<protein>
    <submittedName>
        <fullName evidence="1">Uncharacterized protein</fullName>
    </submittedName>
</protein>
<proteinExistence type="predicted"/>
<evidence type="ECO:0000313" key="2">
    <source>
        <dbReference type="Proteomes" id="UP000281553"/>
    </source>
</evidence>
<reference evidence="1 2" key="1">
    <citation type="submission" date="2018-11" db="EMBL/GenBank/DDBJ databases">
        <authorList>
            <consortium name="Pathogen Informatics"/>
        </authorList>
    </citation>
    <scope>NUCLEOTIDE SEQUENCE [LARGE SCALE GENOMIC DNA]</scope>
</reference>
<dbReference type="OrthoDB" id="6246222at2759"/>
<dbReference type="Proteomes" id="UP000281553">
    <property type="component" value="Unassembled WGS sequence"/>
</dbReference>
<dbReference type="AlphaFoldDB" id="A0A3P7M092"/>
<dbReference type="EMBL" id="UYRU01063562">
    <property type="protein sequence ID" value="VDN15768.1"/>
    <property type="molecule type" value="Genomic_DNA"/>
</dbReference>
<organism evidence="1 2">
    <name type="scientific">Dibothriocephalus latus</name>
    <name type="common">Fish tapeworm</name>
    <name type="synonym">Diphyllobothrium latum</name>
    <dbReference type="NCBI Taxonomy" id="60516"/>
    <lineage>
        <taxon>Eukaryota</taxon>
        <taxon>Metazoa</taxon>
        <taxon>Spiralia</taxon>
        <taxon>Lophotrochozoa</taxon>
        <taxon>Platyhelminthes</taxon>
        <taxon>Cestoda</taxon>
        <taxon>Eucestoda</taxon>
        <taxon>Diphyllobothriidea</taxon>
        <taxon>Diphyllobothriidae</taxon>
        <taxon>Dibothriocephalus</taxon>
    </lineage>
</organism>
<accession>A0A3P7M092</accession>
<name>A0A3P7M092_DIBLA</name>
<sequence>MELDTQALACSNLSQSVFSLDFDIFIKSNTSIIMAGVSGRYEAPAAAMSPYEVPRQRPRNPIPDNRGYDGDPLALVLYLERPYIRLVIIRLTDLSIRLYLQHALGFYDRPWYGWHRVSIRTGFQSRLINYRTRTVQIQTEIVFKFDHKEARRQLRLEDVLWPLWAGLRKQAVEETDMFDASDLAELTQSALLNELFYGLPPEESLSRYAVDMLIEKHSEFEEVFEATVYGAFNSGRGKLKEVSSFYPFSGSIKNIMLGGGCRCHGQAFGPRFIQLGSDVRWDWLCDARTIPNILLQGKASTTPPPCRSEETSQPCGCSIRSGRPVCLCPTTTKCRKLPGGYPPAVIGFI</sequence>
<keyword evidence="2" id="KW-1185">Reference proteome</keyword>